<dbReference type="KEGG" id="lcae:K3721_19235"/>
<dbReference type="Proteomes" id="UP001058713">
    <property type="component" value="Plasmid unnamed1"/>
</dbReference>
<reference evidence="1" key="1">
    <citation type="submission" date="2021-08" db="EMBL/GenBank/DDBJ databases">
        <authorList>
            <person name="Nwanade C."/>
            <person name="Wang M."/>
            <person name="Masoudi A."/>
            <person name="Yu Z."/>
            <person name="Liu J."/>
        </authorList>
    </citation>
    <scope>NUCLEOTIDE SEQUENCE</scope>
    <source>
        <strain evidence="1">S122</strain>
        <plasmid evidence="1">unnamed1</plasmid>
    </source>
</reference>
<dbReference type="RefSeq" id="WP_051371724.1">
    <property type="nucleotide sequence ID" value="NZ_CP081071.1"/>
</dbReference>
<evidence type="ECO:0000313" key="1">
    <source>
        <dbReference type="EMBL" id="UWQ55969.1"/>
    </source>
</evidence>
<dbReference type="AlphaFoldDB" id="A0A9Q9HN13"/>
<dbReference type="EMBL" id="CP081071">
    <property type="protein sequence ID" value="UWQ55969.1"/>
    <property type="molecule type" value="Genomic_DNA"/>
</dbReference>
<dbReference type="Pfam" id="PF05309">
    <property type="entry name" value="TraE"/>
    <property type="match status" value="1"/>
</dbReference>
<sequence>MNFQNMNKALNRSRKAVLTLGVVSAGLVGAVVMLSAKLYSQSNQVVLVPTTVSDGMVARGTVDKGYVEALALDAVYAMYNSSPRTLHYGRGVLERLSGPAERAGILDTYDRIAKDITERKISTVFFPRKIEHNFATYEVVVEGDLATYLETTQVTREDRRILIRFKPQAGSVRLAAIGKISAEE</sequence>
<accession>A0A9Q9HN13</accession>
<gene>
    <name evidence="1" type="ORF">K3721_19235</name>
</gene>
<proteinExistence type="predicted"/>
<protein>
    <submittedName>
        <fullName evidence="1">Type IV conjugative transfer system protein TraE</fullName>
    </submittedName>
</protein>
<evidence type="ECO:0000313" key="2">
    <source>
        <dbReference type="Proteomes" id="UP001058713"/>
    </source>
</evidence>
<geneLocation type="plasmid" evidence="1 2">
    <name>unnamed1</name>
</geneLocation>
<keyword evidence="1" id="KW-0614">Plasmid</keyword>
<name>A0A9Q9HN13_LEICA</name>
<dbReference type="InterPro" id="IPR007973">
    <property type="entry name" value="Pilus_assembly_TraE"/>
</dbReference>
<organism evidence="1 2">
    <name type="scientific">Leisingera caerulea</name>
    <name type="common">Phaeobacter caeruleus</name>
    <dbReference type="NCBI Taxonomy" id="506591"/>
    <lineage>
        <taxon>Bacteria</taxon>
        <taxon>Pseudomonadati</taxon>
        <taxon>Pseudomonadota</taxon>
        <taxon>Alphaproteobacteria</taxon>
        <taxon>Rhodobacterales</taxon>
        <taxon>Roseobacteraceae</taxon>
        <taxon>Leisingera</taxon>
    </lineage>
</organism>